<evidence type="ECO:0000313" key="11">
    <source>
        <dbReference type="Proteomes" id="UP000515204"/>
    </source>
</evidence>
<dbReference type="InterPro" id="IPR035914">
    <property type="entry name" value="Sperma_CUB_dom_sf"/>
</dbReference>
<dbReference type="PRINTS" id="PR00722">
    <property type="entry name" value="CHYMOTRYPSIN"/>
</dbReference>
<dbReference type="InterPro" id="IPR009003">
    <property type="entry name" value="Peptidase_S1_PA"/>
</dbReference>
<dbReference type="SMART" id="SM00020">
    <property type="entry name" value="Tryp_SPc"/>
    <property type="match status" value="1"/>
</dbReference>
<evidence type="ECO:0000256" key="4">
    <source>
        <dbReference type="ARBA" id="ARBA00022801"/>
    </source>
</evidence>
<sequence>MELNSKLAIVSVLYLFCTYRSSAVLLFALRLSLCFILSSAFFQKDCNYSQRLNIGTIYYVYNPDYPNVSKGRQSCRWIAESDYRVKLTCKIFDIPQSPSCIFERLTIHVNKSVALSYCGSDPFSIESTGKFMTIELSTSFWSSGVKFLCELQAVEDDQDLSCKCGWKKPTKIVGGNETGVNEYPMMAGLVDRKRREVYCGGSIVSPKQVLTAAHCVADRNVSEDVGVLVGDHDLTTGVETNASVIYTVADFKIHPLYNSSSLENDIAILTVNSTINFSEEVGPACLPFQHRWDSFVGSYVDLLGWGTVEFGGMKSNTLQKVMLSVITNRDCRRTYENITFNQMCTYGEEKDACQFDSGGPVLWQNPSTKREVLVGIISFGIACGNNKPGVNTRVSSYIDWILSETPGTNYCKVE</sequence>
<dbReference type="FunFam" id="2.40.10.10:FF:000015">
    <property type="entry name" value="Atrial natriuretic peptide-converting enzyme"/>
    <property type="match status" value="1"/>
</dbReference>
<dbReference type="PROSITE" id="PS00134">
    <property type="entry name" value="TRYPSIN_HIS"/>
    <property type="match status" value="1"/>
</dbReference>
<dbReference type="GO" id="GO:0004252">
    <property type="term" value="F:serine-type endopeptidase activity"/>
    <property type="evidence" value="ECO:0007669"/>
    <property type="project" value="InterPro"/>
</dbReference>
<dbReference type="SUPFAM" id="SSF50494">
    <property type="entry name" value="Trypsin-like serine proteases"/>
    <property type="match status" value="1"/>
</dbReference>
<evidence type="ECO:0000313" key="12">
    <source>
        <dbReference type="RefSeq" id="XP_014475331.1"/>
    </source>
</evidence>
<evidence type="ECO:0000259" key="10">
    <source>
        <dbReference type="PROSITE" id="PS50240"/>
    </source>
</evidence>
<dbReference type="SUPFAM" id="SSF49854">
    <property type="entry name" value="Spermadhesin, CUB domain"/>
    <property type="match status" value="1"/>
</dbReference>
<dbReference type="InterPro" id="IPR001314">
    <property type="entry name" value="Peptidase_S1A"/>
</dbReference>
<evidence type="ECO:0000256" key="6">
    <source>
        <dbReference type="ARBA" id="ARBA00023157"/>
    </source>
</evidence>
<dbReference type="Pfam" id="PF00431">
    <property type="entry name" value="CUB"/>
    <property type="match status" value="1"/>
</dbReference>
<dbReference type="RefSeq" id="XP_014475331.1">
    <property type="nucleotide sequence ID" value="XM_014619845.1"/>
</dbReference>
<dbReference type="GO" id="GO:0005576">
    <property type="term" value="C:extracellular region"/>
    <property type="evidence" value="ECO:0007669"/>
    <property type="project" value="UniProtKB-SubCell"/>
</dbReference>
<comment type="similarity">
    <text evidence="7">Belongs to the peptidase S1 family. CLIP subfamily.</text>
</comment>
<keyword evidence="4" id="KW-0378">Hydrolase</keyword>
<evidence type="ECO:0000256" key="5">
    <source>
        <dbReference type="ARBA" id="ARBA00022825"/>
    </source>
</evidence>
<comment type="caution">
    <text evidence="8">Lacks conserved residue(s) required for the propagation of feature annotation.</text>
</comment>
<dbReference type="GeneID" id="106744807"/>
<dbReference type="InterPro" id="IPR051487">
    <property type="entry name" value="Ser/Thr_Proteases_Immune/Dev"/>
</dbReference>
<feature type="domain" description="CUB" evidence="9">
    <location>
        <begin position="46"/>
        <end position="154"/>
    </location>
</feature>
<evidence type="ECO:0000256" key="3">
    <source>
        <dbReference type="ARBA" id="ARBA00022670"/>
    </source>
</evidence>
<dbReference type="InterPro" id="IPR001254">
    <property type="entry name" value="Trypsin_dom"/>
</dbReference>
<name>A0A6P3XA89_DINQU</name>
<dbReference type="CDD" id="cd00190">
    <property type="entry name" value="Tryp_SPc"/>
    <property type="match status" value="1"/>
</dbReference>
<keyword evidence="11" id="KW-1185">Reference proteome</keyword>
<protein>
    <submittedName>
        <fullName evidence="12">Venom serine protease 34-like</fullName>
    </submittedName>
</protein>
<dbReference type="InterPro" id="IPR043504">
    <property type="entry name" value="Peptidase_S1_PA_chymotrypsin"/>
</dbReference>
<dbReference type="Gene3D" id="2.60.120.290">
    <property type="entry name" value="Spermadhesin, CUB domain"/>
    <property type="match status" value="1"/>
</dbReference>
<organism evidence="11 12">
    <name type="scientific">Dinoponera quadriceps</name>
    <name type="common">South American ant</name>
    <dbReference type="NCBI Taxonomy" id="609295"/>
    <lineage>
        <taxon>Eukaryota</taxon>
        <taxon>Metazoa</taxon>
        <taxon>Ecdysozoa</taxon>
        <taxon>Arthropoda</taxon>
        <taxon>Hexapoda</taxon>
        <taxon>Insecta</taxon>
        <taxon>Pterygota</taxon>
        <taxon>Neoptera</taxon>
        <taxon>Endopterygota</taxon>
        <taxon>Hymenoptera</taxon>
        <taxon>Apocrita</taxon>
        <taxon>Aculeata</taxon>
        <taxon>Formicoidea</taxon>
        <taxon>Formicidae</taxon>
        <taxon>Ponerinae</taxon>
        <taxon>Ponerini</taxon>
        <taxon>Dinoponera</taxon>
    </lineage>
</organism>
<keyword evidence="6" id="KW-1015">Disulfide bond</keyword>
<evidence type="ECO:0000256" key="2">
    <source>
        <dbReference type="ARBA" id="ARBA00022525"/>
    </source>
</evidence>
<dbReference type="PROSITE" id="PS50240">
    <property type="entry name" value="TRYPSIN_DOM"/>
    <property type="match status" value="1"/>
</dbReference>
<dbReference type="KEGG" id="dqu:106744807"/>
<dbReference type="PANTHER" id="PTHR24256">
    <property type="entry name" value="TRYPTASE-RELATED"/>
    <property type="match status" value="1"/>
</dbReference>
<keyword evidence="2" id="KW-0964">Secreted</keyword>
<accession>A0A6P3XA89</accession>
<reference evidence="12" key="1">
    <citation type="submission" date="2025-08" db="UniProtKB">
        <authorList>
            <consortium name="RefSeq"/>
        </authorList>
    </citation>
    <scope>IDENTIFICATION</scope>
</reference>
<dbReference type="AlphaFoldDB" id="A0A6P3XA89"/>
<dbReference type="OrthoDB" id="6380398at2759"/>
<dbReference type="PROSITE" id="PS01180">
    <property type="entry name" value="CUB"/>
    <property type="match status" value="1"/>
</dbReference>
<keyword evidence="3" id="KW-0645">Protease</keyword>
<dbReference type="Proteomes" id="UP000515204">
    <property type="component" value="Unplaced"/>
</dbReference>
<dbReference type="Pfam" id="PF00089">
    <property type="entry name" value="Trypsin"/>
    <property type="match status" value="1"/>
</dbReference>
<evidence type="ECO:0000256" key="8">
    <source>
        <dbReference type="PROSITE-ProRule" id="PRU00059"/>
    </source>
</evidence>
<proteinExistence type="inferred from homology"/>
<dbReference type="InterPro" id="IPR018114">
    <property type="entry name" value="TRYPSIN_HIS"/>
</dbReference>
<gene>
    <name evidence="12" type="primary">LOC106744807</name>
</gene>
<dbReference type="Gene3D" id="2.40.10.10">
    <property type="entry name" value="Trypsin-like serine proteases"/>
    <property type="match status" value="1"/>
</dbReference>
<comment type="subcellular location">
    <subcellularLocation>
        <location evidence="1">Secreted</location>
    </subcellularLocation>
</comment>
<dbReference type="InterPro" id="IPR000859">
    <property type="entry name" value="CUB_dom"/>
</dbReference>
<keyword evidence="5" id="KW-0720">Serine protease</keyword>
<dbReference type="GO" id="GO:0006508">
    <property type="term" value="P:proteolysis"/>
    <property type="evidence" value="ECO:0007669"/>
    <property type="project" value="UniProtKB-KW"/>
</dbReference>
<evidence type="ECO:0000256" key="7">
    <source>
        <dbReference type="ARBA" id="ARBA00024195"/>
    </source>
</evidence>
<evidence type="ECO:0000259" key="9">
    <source>
        <dbReference type="PROSITE" id="PS01180"/>
    </source>
</evidence>
<evidence type="ECO:0000256" key="1">
    <source>
        <dbReference type="ARBA" id="ARBA00004613"/>
    </source>
</evidence>
<dbReference type="CDD" id="cd00041">
    <property type="entry name" value="CUB"/>
    <property type="match status" value="1"/>
</dbReference>
<feature type="domain" description="Peptidase S1" evidence="10">
    <location>
        <begin position="172"/>
        <end position="406"/>
    </location>
</feature>